<evidence type="ECO:0000256" key="2">
    <source>
        <dbReference type="ARBA" id="ARBA00022679"/>
    </source>
</evidence>
<dbReference type="InterPro" id="IPR001451">
    <property type="entry name" value="Hexapep"/>
</dbReference>
<keyword evidence="6" id="KW-1185">Reference proteome</keyword>
<comment type="caution">
    <text evidence="5">The sequence shown here is derived from an EMBL/GenBank/DDBJ whole genome shotgun (WGS) entry which is preliminary data.</text>
</comment>
<dbReference type="InterPro" id="IPR011004">
    <property type="entry name" value="Trimer_LpxA-like_sf"/>
</dbReference>
<evidence type="ECO:0000313" key="6">
    <source>
        <dbReference type="Proteomes" id="UP000284109"/>
    </source>
</evidence>
<evidence type="ECO:0000256" key="1">
    <source>
        <dbReference type="ARBA" id="ARBA00007274"/>
    </source>
</evidence>
<dbReference type="OrthoDB" id="9812571at2"/>
<dbReference type="CDD" id="cd03357">
    <property type="entry name" value="LbH_MAT_GAT"/>
    <property type="match status" value="1"/>
</dbReference>
<organism evidence="5 6">
    <name type="scientific">Bombilactobacillus bombi</name>
    <dbReference type="NCBI Taxonomy" id="1303590"/>
    <lineage>
        <taxon>Bacteria</taxon>
        <taxon>Bacillati</taxon>
        <taxon>Bacillota</taxon>
        <taxon>Bacilli</taxon>
        <taxon>Lactobacillales</taxon>
        <taxon>Lactobacillaceae</taxon>
        <taxon>Bombilactobacillus</taxon>
    </lineage>
</organism>
<dbReference type="Pfam" id="PF00132">
    <property type="entry name" value="Hexapep"/>
    <property type="match status" value="1"/>
</dbReference>
<dbReference type="EMBL" id="QOCR01000002">
    <property type="protein sequence ID" value="RHW51220.1"/>
    <property type="molecule type" value="Genomic_DNA"/>
</dbReference>
<comment type="similarity">
    <text evidence="1">Belongs to the transferase hexapeptide repeat family.</text>
</comment>
<dbReference type="PANTHER" id="PTHR23416:SF23">
    <property type="entry name" value="ACETYLTRANSFERASE C18B11.09C-RELATED"/>
    <property type="match status" value="1"/>
</dbReference>
<evidence type="ECO:0000256" key="3">
    <source>
        <dbReference type="ARBA" id="ARBA00023315"/>
    </source>
</evidence>
<accession>A0A3R6WAM3</accession>
<dbReference type="Gene3D" id="2.160.10.10">
    <property type="entry name" value="Hexapeptide repeat proteins"/>
    <property type="match status" value="1"/>
</dbReference>
<gene>
    <name evidence="5" type="ORF">DS831_04145</name>
</gene>
<name>A0A3R6WAM3_9LACO</name>
<protein>
    <submittedName>
        <fullName evidence="5">Maltose O-acetyltransferase</fullName>
    </submittedName>
</protein>
<evidence type="ECO:0000313" key="5">
    <source>
        <dbReference type="EMBL" id="RHW51220.1"/>
    </source>
</evidence>
<dbReference type="FunFam" id="2.160.10.10:FF:000025">
    <property type="entry name" value="Hexapeptide-repeat containing-acetyltransferase"/>
    <property type="match status" value="1"/>
</dbReference>
<dbReference type="PANTHER" id="PTHR23416">
    <property type="entry name" value="SIALIC ACID SYNTHASE-RELATED"/>
    <property type="match status" value="1"/>
</dbReference>
<dbReference type="SMART" id="SM01266">
    <property type="entry name" value="Mac"/>
    <property type="match status" value="1"/>
</dbReference>
<sequence length="189" mass="21037">MKTEKEKFLALEQYNVMDPELAAEETRARRLCKILNELDDADKEQKEHIIRQLFGSAGKSPWVQPNFRCDFGYNIHVGDYFMCNYDNVILDVAPVTIGDHCMFAPHVQIYSAYHPFDPQERAQFAGLGKPVTIGDNVWLGGNTVVLPGVTLGNNVIVGANSTVTKSFGDNLIIAGNPARIIRENVPKSN</sequence>
<dbReference type="AlphaFoldDB" id="A0A3R6WAM3"/>
<dbReference type="Pfam" id="PF12464">
    <property type="entry name" value="Mac"/>
    <property type="match status" value="1"/>
</dbReference>
<dbReference type="InterPro" id="IPR051159">
    <property type="entry name" value="Hexapeptide_acetyltransf"/>
</dbReference>
<dbReference type="SUPFAM" id="SSF51161">
    <property type="entry name" value="Trimeric LpxA-like enzymes"/>
    <property type="match status" value="1"/>
</dbReference>
<dbReference type="RefSeq" id="WP_118900686.1">
    <property type="nucleotide sequence ID" value="NZ_QOCR01000002.1"/>
</dbReference>
<proteinExistence type="inferred from homology"/>
<reference evidence="5 6" key="1">
    <citation type="submission" date="2018-07" db="EMBL/GenBank/DDBJ databases">
        <title>Genome sequences of six Lactobacillus spp. isolated from bumble bee guts.</title>
        <authorList>
            <person name="Motta E.V.S."/>
            <person name="Moran N.A."/>
        </authorList>
    </citation>
    <scope>NUCLEOTIDE SEQUENCE [LARGE SCALE GENOMIC DNA]</scope>
    <source>
        <strain evidence="5 6">BI-1.1</strain>
    </source>
</reference>
<dbReference type="InterPro" id="IPR024688">
    <property type="entry name" value="Mac_dom"/>
</dbReference>
<keyword evidence="3" id="KW-0012">Acyltransferase</keyword>
<dbReference type="Proteomes" id="UP000284109">
    <property type="component" value="Unassembled WGS sequence"/>
</dbReference>
<dbReference type="GO" id="GO:0016407">
    <property type="term" value="F:acetyltransferase activity"/>
    <property type="evidence" value="ECO:0007669"/>
    <property type="project" value="InterPro"/>
</dbReference>
<keyword evidence="2 5" id="KW-0808">Transferase</keyword>
<feature type="domain" description="Maltose/galactoside acetyltransferase" evidence="4">
    <location>
        <begin position="5"/>
        <end position="59"/>
    </location>
</feature>
<dbReference type="GO" id="GO:0005829">
    <property type="term" value="C:cytosol"/>
    <property type="evidence" value="ECO:0007669"/>
    <property type="project" value="TreeGrafter"/>
</dbReference>
<evidence type="ECO:0000259" key="4">
    <source>
        <dbReference type="SMART" id="SM01266"/>
    </source>
</evidence>
<dbReference type="GO" id="GO:0008374">
    <property type="term" value="F:O-acyltransferase activity"/>
    <property type="evidence" value="ECO:0007669"/>
    <property type="project" value="TreeGrafter"/>
</dbReference>